<dbReference type="InterPro" id="IPR011009">
    <property type="entry name" value="Kinase-like_dom_sf"/>
</dbReference>
<protein>
    <submittedName>
        <fullName evidence="8">Kinase-like domain-containing protein</fullName>
    </submittedName>
</protein>
<reference evidence="8 9" key="1">
    <citation type="submission" date="2019-04" db="EMBL/GenBank/DDBJ databases">
        <title>Friends and foes A comparative genomics study of 23 Aspergillus species from section Flavi.</title>
        <authorList>
            <consortium name="DOE Joint Genome Institute"/>
            <person name="Kjaerbolling I."/>
            <person name="Vesth T."/>
            <person name="Frisvad J.C."/>
            <person name="Nybo J.L."/>
            <person name="Theobald S."/>
            <person name="Kildgaard S."/>
            <person name="Isbrandt T."/>
            <person name="Kuo A."/>
            <person name="Sato A."/>
            <person name="Lyhne E.K."/>
            <person name="Kogle M.E."/>
            <person name="Wiebenga A."/>
            <person name="Kun R.S."/>
            <person name="Lubbers R.J."/>
            <person name="Makela M.R."/>
            <person name="Barry K."/>
            <person name="Chovatia M."/>
            <person name="Clum A."/>
            <person name="Daum C."/>
            <person name="Haridas S."/>
            <person name="He G."/>
            <person name="LaButti K."/>
            <person name="Lipzen A."/>
            <person name="Mondo S."/>
            <person name="Riley R."/>
            <person name="Salamov A."/>
            <person name="Simmons B.A."/>
            <person name="Magnuson J.K."/>
            <person name="Henrissat B."/>
            <person name="Mortensen U.H."/>
            <person name="Larsen T.O."/>
            <person name="Devries R.P."/>
            <person name="Grigoriev I.V."/>
            <person name="Machida M."/>
            <person name="Baker S.E."/>
            <person name="Andersen M.R."/>
        </authorList>
    </citation>
    <scope>NUCLEOTIDE SEQUENCE [LARGE SCALE GENOMIC DNA]</scope>
    <source>
        <strain evidence="8 9">CBS 151.66</strain>
    </source>
</reference>
<dbReference type="OrthoDB" id="74764at2759"/>
<sequence>MSSSCRQDSFLETPGYRVGTLSEWDAQLERTRGYFPIYSNGEVYIGRNPRQCNWVVDDPVISNKHLRIYSIIFDRENPDELAPLVYAQDLSLNGTSWNGHHMGERNGSYLLSDGDVLKLSPRVSLQFHSETRAEEDCFDMLQRIEMRVFEDQYKVTPQKLGSGAYGQVHMAFKKDTGQQLACKIIDLRALRNRVVREAEDQPSRYLEEKRFPQTSNKLLVARVDKSLQEKIQEKVNLYNREARILETLCHPNIITIEKVINSSNTIYLFQELVTAGDLFSYIQYKRMRIDDVEAAVIVRQVLIALDYLHDQDIVHRDLKPDNILMTSLADGCRVILTDFGCARITRSTLERMSTLVGTFDYSAPEMFKYSNSGYTKAVDLWSLGCVTAVLLTGDTPFKNSLTADATELTRRKDREKLEADMDWNNTGHRARDFVLKLLVFDEAQRMDVKQALNHNWFTNPAHREAFEALYRRSIRDWKPRVREGPLVIDLCSLMVPPKYINEPIETSCSARCTTANLEEPYNGDHLSYQNGTFSASLESLNDRFRQGRPASLSPTLSDPDLPPHRRLGSTN</sequence>
<evidence type="ECO:0000259" key="7">
    <source>
        <dbReference type="PROSITE" id="PS50011"/>
    </source>
</evidence>
<feature type="binding site" evidence="4">
    <location>
        <position position="183"/>
    </location>
    <ligand>
        <name>ATP</name>
        <dbReference type="ChEBI" id="CHEBI:30616"/>
    </ligand>
</feature>
<evidence type="ECO:0000256" key="4">
    <source>
        <dbReference type="PROSITE-ProRule" id="PRU10141"/>
    </source>
</evidence>
<feature type="domain" description="FHA" evidence="6">
    <location>
        <begin position="43"/>
        <end position="102"/>
    </location>
</feature>
<dbReference type="Gene3D" id="2.60.200.20">
    <property type="match status" value="1"/>
</dbReference>
<dbReference type="SMART" id="SM00220">
    <property type="entry name" value="S_TKc"/>
    <property type="match status" value="1"/>
</dbReference>
<feature type="compositionally biased region" description="Low complexity" evidence="5">
    <location>
        <begin position="549"/>
        <end position="559"/>
    </location>
</feature>
<evidence type="ECO:0000313" key="8">
    <source>
        <dbReference type="EMBL" id="KAB8068104.1"/>
    </source>
</evidence>
<proteinExistence type="inferred from homology"/>
<comment type="similarity">
    <text evidence="1">Belongs to the protein kinase superfamily. CAMK Ser/Thr protein kinase family. CHEK2 subfamily.</text>
</comment>
<evidence type="ECO:0000259" key="6">
    <source>
        <dbReference type="PROSITE" id="PS50006"/>
    </source>
</evidence>
<dbReference type="InterPro" id="IPR000719">
    <property type="entry name" value="Prot_kinase_dom"/>
</dbReference>
<evidence type="ECO:0000256" key="1">
    <source>
        <dbReference type="ARBA" id="ARBA00005575"/>
    </source>
</evidence>
<dbReference type="PROSITE" id="PS00108">
    <property type="entry name" value="PROTEIN_KINASE_ST"/>
    <property type="match status" value="1"/>
</dbReference>
<evidence type="ECO:0000256" key="2">
    <source>
        <dbReference type="ARBA" id="ARBA00022741"/>
    </source>
</evidence>
<dbReference type="EMBL" id="ML732416">
    <property type="protein sequence ID" value="KAB8068104.1"/>
    <property type="molecule type" value="Genomic_DNA"/>
</dbReference>
<dbReference type="Pfam" id="PF00498">
    <property type="entry name" value="FHA"/>
    <property type="match status" value="1"/>
</dbReference>
<keyword evidence="2 4" id="KW-0547">Nucleotide-binding</keyword>
<dbReference type="InterPro" id="IPR017441">
    <property type="entry name" value="Protein_kinase_ATP_BS"/>
</dbReference>
<dbReference type="SMART" id="SM00240">
    <property type="entry name" value="FHA"/>
    <property type="match status" value="1"/>
</dbReference>
<keyword evidence="9" id="KW-1185">Reference proteome</keyword>
<feature type="region of interest" description="Disordered" evidence="5">
    <location>
        <begin position="545"/>
        <end position="571"/>
    </location>
</feature>
<dbReference type="Proteomes" id="UP000326565">
    <property type="component" value="Unassembled WGS sequence"/>
</dbReference>
<dbReference type="PANTHER" id="PTHR24347">
    <property type="entry name" value="SERINE/THREONINE-PROTEIN KINASE"/>
    <property type="match status" value="1"/>
</dbReference>
<name>A0A5N5WLB9_9EURO</name>
<organism evidence="8 9">
    <name type="scientific">Aspergillus leporis</name>
    <dbReference type="NCBI Taxonomy" id="41062"/>
    <lineage>
        <taxon>Eukaryota</taxon>
        <taxon>Fungi</taxon>
        <taxon>Dikarya</taxon>
        <taxon>Ascomycota</taxon>
        <taxon>Pezizomycotina</taxon>
        <taxon>Eurotiomycetes</taxon>
        <taxon>Eurotiomycetidae</taxon>
        <taxon>Eurotiales</taxon>
        <taxon>Aspergillaceae</taxon>
        <taxon>Aspergillus</taxon>
        <taxon>Aspergillus subgen. Circumdati</taxon>
    </lineage>
</organism>
<accession>A0A5N5WLB9</accession>
<dbReference type="PROSITE" id="PS50011">
    <property type="entry name" value="PROTEIN_KINASE_DOM"/>
    <property type="match status" value="1"/>
</dbReference>
<dbReference type="AlphaFoldDB" id="A0A5N5WLB9"/>
<evidence type="ECO:0000256" key="5">
    <source>
        <dbReference type="SAM" id="MobiDB-lite"/>
    </source>
</evidence>
<dbReference type="SUPFAM" id="SSF56112">
    <property type="entry name" value="Protein kinase-like (PK-like)"/>
    <property type="match status" value="1"/>
</dbReference>
<evidence type="ECO:0000256" key="3">
    <source>
        <dbReference type="ARBA" id="ARBA00022840"/>
    </source>
</evidence>
<dbReference type="Pfam" id="PF00069">
    <property type="entry name" value="Pkinase"/>
    <property type="match status" value="1"/>
</dbReference>
<dbReference type="InterPro" id="IPR000253">
    <property type="entry name" value="FHA_dom"/>
</dbReference>
<keyword evidence="8" id="KW-0418">Kinase</keyword>
<gene>
    <name evidence="8" type="ORF">BDV29DRAFT_162694</name>
</gene>
<dbReference type="PROSITE" id="PS50006">
    <property type="entry name" value="FHA_DOMAIN"/>
    <property type="match status" value="1"/>
</dbReference>
<dbReference type="Gene3D" id="3.30.200.20">
    <property type="entry name" value="Phosphorylase Kinase, domain 1"/>
    <property type="match status" value="1"/>
</dbReference>
<dbReference type="InterPro" id="IPR008984">
    <property type="entry name" value="SMAD_FHA_dom_sf"/>
</dbReference>
<dbReference type="SUPFAM" id="SSF49879">
    <property type="entry name" value="SMAD/FHA domain"/>
    <property type="match status" value="1"/>
</dbReference>
<dbReference type="CDD" id="cd22670">
    <property type="entry name" value="FHA_MEK1-like"/>
    <property type="match status" value="1"/>
</dbReference>
<evidence type="ECO:0000313" key="9">
    <source>
        <dbReference type="Proteomes" id="UP000326565"/>
    </source>
</evidence>
<dbReference type="GO" id="GO:0005524">
    <property type="term" value="F:ATP binding"/>
    <property type="evidence" value="ECO:0007669"/>
    <property type="project" value="UniProtKB-UniRule"/>
</dbReference>
<dbReference type="PROSITE" id="PS00107">
    <property type="entry name" value="PROTEIN_KINASE_ATP"/>
    <property type="match status" value="1"/>
</dbReference>
<dbReference type="InterPro" id="IPR008271">
    <property type="entry name" value="Ser/Thr_kinase_AS"/>
</dbReference>
<feature type="domain" description="Protein kinase" evidence="7">
    <location>
        <begin position="154"/>
        <end position="457"/>
    </location>
</feature>
<keyword evidence="3 4" id="KW-0067">ATP-binding</keyword>
<dbReference type="GO" id="GO:0004672">
    <property type="term" value="F:protein kinase activity"/>
    <property type="evidence" value="ECO:0007669"/>
    <property type="project" value="InterPro"/>
</dbReference>
<dbReference type="Gene3D" id="1.10.510.10">
    <property type="entry name" value="Transferase(Phosphotransferase) domain 1"/>
    <property type="match status" value="1"/>
</dbReference>
<keyword evidence="8" id="KW-0808">Transferase</keyword>